<name>A0ABP4UXI4_9ACTN</name>
<gene>
    <name evidence="8" type="ORF">GCM10009765_73780</name>
</gene>
<evidence type="ECO:0000256" key="3">
    <source>
        <dbReference type="ARBA" id="ARBA00022651"/>
    </source>
</evidence>
<keyword evidence="4" id="KW-0732">Signal</keyword>
<dbReference type="Pfam" id="PF10503">
    <property type="entry name" value="Esterase_PHB"/>
    <property type="match status" value="1"/>
</dbReference>
<evidence type="ECO:0000256" key="6">
    <source>
        <dbReference type="ARBA" id="ARBA00023277"/>
    </source>
</evidence>
<keyword evidence="3" id="KW-0858">Xylan degradation</keyword>
<evidence type="ECO:0000256" key="1">
    <source>
        <dbReference type="ARBA" id="ARBA00004613"/>
    </source>
</evidence>
<dbReference type="RefSeq" id="WP_344314737.1">
    <property type="nucleotide sequence ID" value="NZ_BAAANY010000038.1"/>
</dbReference>
<comment type="caution">
    <text evidence="8">The sequence shown here is derived from an EMBL/GenBank/DDBJ whole genome shotgun (WGS) entry which is preliminary data.</text>
</comment>
<keyword evidence="7" id="KW-0624">Polysaccharide degradation</keyword>
<evidence type="ECO:0000313" key="8">
    <source>
        <dbReference type="EMBL" id="GAA1713979.1"/>
    </source>
</evidence>
<keyword evidence="6" id="KW-0119">Carbohydrate metabolism</keyword>
<dbReference type="InterPro" id="IPR043595">
    <property type="entry name" value="FaeB/C/D"/>
</dbReference>
<dbReference type="PANTHER" id="PTHR38050:SF2">
    <property type="entry name" value="FERULOYL ESTERASE C-RELATED"/>
    <property type="match status" value="1"/>
</dbReference>
<sequence>MTKLTGTVARVVIAFAVALVAFTGGAAAVFAGPSVIAGWTGRVRVETLGDRDYRTYEPAHRAARTSLVLDLHGTHENGFLEESFTRFDRQADRLGWVVAYPDGVDGGWEPFGCCHRAGVDDVAFISALIDHFRATDGIDAVYVMGSSRGAMMAYRLACELSSRITAVAAVEGNMADANANVDGVQCPLAHSVSVLAIHGTADSAVPIKGGGRFAPFVDVVGKWRRLDGCAPAGVVRAGGTDMTWSCSAGTQVRSIVVPGGGHSWPGAPLANLPWTAAGSLDASRIIADFFAAR</sequence>
<dbReference type="InterPro" id="IPR010126">
    <property type="entry name" value="Esterase_phb"/>
</dbReference>
<protein>
    <submittedName>
        <fullName evidence="8">PHB depolymerase family esterase</fullName>
    </submittedName>
</protein>
<dbReference type="EMBL" id="BAAANY010000038">
    <property type="protein sequence ID" value="GAA1713979.1"/>
    <property type="molecule type" value="Genomic_DNA"/>
</dbReference>
<evidence type="ECO:0000256" key="7">
    <source>
        <dbReference type="ARBA" id="ARBA00023326"/>
    </source>
</evidence>
<evidence type="ECO:0000256" key="2">
    <source>
        <dbReference type="ARBA" id="ARBA00022525"/>
    </source>
</evidence>
<accession>A0ABP4UXI4</accession>
<dbReference type="SUPFAM" id="SSF53474">
    <property type="entry name" value="alpha/beta-Hydrolases"/>
    <property type="match status" value="1"/>
</dbReference>
<dbReference type="Gene3D" id="3.40.50.1820">
    <property type="entry name" value="alpha/beta hydrolase"/>
    <property type="match status" value="1"/>
</dbReference>
<evidence type="ECO:0000313" key="9">
    <source>
        <dbReference type="Proteomes" id="UP001500618"/>
    </source>
</evidence>
<dbReference type="Proteomes" id="UP001500618">
    <property type="component" value="Unassembled WGS sequence"/>
</dbReference>
<keyword evidence="2" id="KW-0964">Secreted</keyword>
<comment type="subcellular location">
    <subcellularLocation>
        <location evidence="1">Secreted</location>
    </subcellularLocation>
</comment>
<keyword evidence="5" id="KW-0378">Hydrolase</keyword>
<evidence type="ECO:0000256" key="4">
    <source>
        <dbReference type="ARBA" id="ARBA00022729"/>
    </source>
</evidence>
<reference evidence="9" key="1">
    <citation type="journal article" date="2019" name="Int. J. Syst. Evol. Microbiol.">
        <title>The Global Catalogue of Microorganisms (GCM) 10K type strain sequencing project: providing services to taxonomists for standard genome sequencing and annotation.</title>
        <authorList>
            <consortium name="The Broad Institute Genomics Platform"/>
            <consortium name="The Broad Institute Genome Sequencing Center for Infectious Disease"/>
            <person name="Wu L."/>
            <person name="Ma J."/>
        </authorList>
    </citation>
    <scope>NUCLEOTIDE SEQUENCE [LARGE SCALE GENOMIC DNA]</scope>
    <source>
        <strain evidence="9">JCM 14718</strain>
    </source>
</reference>
<proteinExistence type="predicted"/>
<dbReference type="InterPro" id="IPR029058">
    <property type="entry name" value="AB_hydrolase_fold"/>
</dbReference>
<dbReference type="PANTHER" id="PTHR38050">
    <property type="match status" value="1"/>
</dbReference>
<evidence type="ECO:0000256" key="5">
    <source>
        <dbReference type="ARBA" id="ARBA00022801"/>
    </source>
</evidence>
<organism evidence="8 9">
    <name type="scientific">Fodinicola feengrottensis</name>
    <dbReference type="NCBI Taxonomy" id="435914"/>
    <lineage>
        <taxon>Bacteria</taxon>
        <taxon>Bacillati</taxon>
        <taxon>Actinomycetota</taxon>
        <taxon>Actinomycetes</taxon>
        <taxon>Mycobacteriales</taxon>
        <taxon>Fodinicola</taxon>
    </lineage>
</organism>
<keyword evidence="9" id="KW-1185">Reference proteome</keyword>